<dbReference type="EMBL" id="BKCJ011619105">
    <property type="protein sequence ID" value="GFD44300.1"/>
    <property type="molecule type" value="Genomic_DNA"/>
</dbReference>
<protein>
    <submittedName>
        <fullName evidence="1">Uncharacterized protein</fullName>
    </submittedName>
</protein>
<sequence length="61" mass="6113">SSEGGVSAGSSMDHAGQAAAAAPSSSVILAANKGKASMVDDSITADLLTEQEHVLKNLHDY</sequence>
<gene>
    <name evidence="1" type="ORF">Tci_916269</name>
</gene>
<feature type="non-terminal residue" evidence="1">
    <location>
        <position position="1"/>
    </location>
</feature>
<evidence type="ECO:0000313" key="1">
    <source>
        <dbReference type="EMBL" id="GFD44300.1"/>
    </source>
</evidence>
<dbReference type="AlphaFoldDB" id="A0A699WDH4"/>
<proteinExistence type="predicted"/>
<name>A0A699WDH4_TANCI</name>
<reference evidence="1" key="1">
    <citation type="journal article" date="2019" name="Sci. Rep.">
        <title>Draft genome of Tanacetum cinerariifolium, the natural source of mosquito coil.</title>
        <authorList>
            <person name="Yamashiro T."/>
            <person name="Shiraishi A."/>
            <person name="Satake H."/>
            <person name="Nakayama K."/>
        </authorList>
    </citation>
    <scope>NUCLEOTIDE SEQUENCE</scope>
</reference>
<organism evidence="1">
    <name type="scientific">Tanacetum cinerariifolium</name>
    <name type="common">Dalmatian daisy</name>
    <name type="synonym">Chrysanthemum cinerariifolium</name>
    <dbReference type="NCBI Taxonomy" id="118510"/>
    <lineage>
        <taxon>Eukaryota</taxon>
        <taxon>Viridiplantae</taxon>
        <taxon>Streptophyta</taxon>
        <taxon>Embryophyta</taxon>
        <taxon>Tracheophyta</taxon>
        <taxon>Spermatophyta</taxon>
        <taxon>Magnoliopsida</taxon>
        <taxon>eudicotyledons</taxon>
        <taxon>Gunneridae</taxon>
        <taxon>Pentapetalae</taxon>
        <taxon>asterids</taxon>
        <taxon>campanulids</taxon>
        <taxon>Asterales</taxon>
        <taxon>Asteraceae</taxon>
        <taxon>Asteroideae</taxon>
        <taxon>Anthemideae</taxon>
        <taxon>Anthemidinae</taxon>
        <taxon>Tanacetum</taxon>
    </lineage>
</organism>
<comment type="caution">
    <text evidence="1">The sequence shown here is derived from an EMBL/GenBank/DDBJ whole genome shotgun (WGS) entry which is preliminary data.</text>
</comment>
<accession>A0A699WDH4</accession>